<proteinExistence type="predicted"/>
<evidence type="ECO:0000313" key="2">
    <source>
        <dbReference type="EMBL" id="TDZ13275.1"/>
    </source>
</evidence>
<protein>
    <submittedName>
        <fullName evidence="2">Uncharacterized protein</fullName>
    </submittedName>
</protein>
<comment type="caution">
    <text evidence="2">The sequence shown here is derived from an EMBL/GenBank/DDBJ whole genome shotgun (WGS) entry which is preliminary data.</text>
</comment>
<dbReference type="EMBL" id="QAPG01010714">
    <property type="protein sequence ID" value="TDZ13275.1"/>
    <property type="molecule type" value="Genomic_DNA"/>
</dbReference>
<evidence type="ECO:0000256" key="1">
    <source>
        <dbReference type="SAM" id="MobiDB-lite"/>
    </source>
</evidence>
<dbReference type="Proteomes" id="UP000295083">
    <property type="component" value="Unassembled WGS sequence"/>
</dbReference>
<feature type="region of interest" description="Disordered" evidence="1">
    <location>
        <begin position="1"/>
        <end position="74"/>
    </location>
</feature>
<gene>
    <name evidence="2" type="ORF">C8035_v006728</name>
</gene>
<dbReference type="AlphaFoldDB" id="A0A4R8PQN1"/>
<organism evidence="2 3">
    <name type="scientific">Colletotrichum spinosum</name>
    <dbReference type="NCBI Taxonomy" id="1347390"/>
    <lineage>
        <taxon>Eukaryota</taxon>
        <taxon>Fungi</taxon>
        <taxon>Dikarya</taxon>
        <taxon>Ascomycota</taxon>
        <taxon>Pezizomycotina</taxon>
        <taxon>Sordariomycetes</taxon>
        <taxon>Hypocreomycetidae</taxon>
        <taxon>Glomerellales</taxon>
        <taxon>Glomerellaceae</taxon>
        <taxon>Colletotrichum</taxon>
        <taxon>Colletotrichum orbiculare species complex</taxon>
    </lineage>
</organism>
<feature type="compositionally biased region" description="Polar residues" evidence="1">
    <location>
        <begin position="33"/>
        <end position="43"/>
    </location>
</feature>
<sequence length="74" mass="8499">MKPHGQWAWESVVQPEDRIAGDLSRRVSRHQNKTQSSAEQTRSSQREPLIDGDVTGRNKKQLKQTPDLKHDRPA</sequence>
<keyword evidence="3" id="KW-1185">Reference proteome</keyword>
<feature type="compositionally biased region" description="Basic and acidic residues" evidence="1">
    <location>
        <begin position="15"/>
        <end position="25"/>
    </location>
</feature>
<evidence type="ECO:0000313" key="3">
    <source>
        <dbReference type="Proteomes" id="UP000295083"/>
    </source>
</evidence>
<accession>A0A4R8PQN1</accession>
<reference evidence="2 3" key="1">
    <citation type="submission" date="2018-11" db="EMBL/GenBank/DDBJ databases">
        <title>Genome sequence and assembly of Colletotrichum spinosum.</title>
        <authorList>
            <person name="Gan P."/>
            <person name="Shirasu K."/>
        </authorList>
    </citation>
    <scope>NUCLEOTIDE SEQUENCE [LARGE SCALE GENOMIC DNA]</scope>
    <source>
        <strain evidence="2 3">CBS 515.97</strain>
    </source>
</reference>
<name>A0A4R8PQN1_9PEZI</name>